<dbReference type="InterPro" id="IPR050542">
    <property type="entry name" value="Glycosyl_Hydrlase18_Chitinase"/>
</dbReference>
<keyword evidence="14" id="KW-1185">Reference proteome</keyword>
<evidence type="ECO:0000256" key="2">
    <source>
        <dbReference type="ARBA" id="ARBA00012729"/>
    </source>
</evidence>
<dbReference type="RefSeq" id="XP_007769189.1">
    <property type="nucleotide sequence ID" value="XM_007770999.1"/>
</dbReference>
<feature type="region of interest" description="Disordered" evidence="11">
    <location>
        <begin position="307"/>
        <end position="354"/>
    </location>
</feature>
<evidence type="ECO:0000256" key="7">
    <source>
        <dbReference type="ARBA" id="ARBA00023295"/>
    </source>
</evidence>
<feature type="compositionally biased region" description="Basic and acidic residues" evidence="11">
    <location>
        <begin position="307"/>
        <end position="316"/>
    </location>
</feature>
<dbReference type="Pfam" id="PF00704">
    <property type="entry name" value="Glyco_hydro_18"/>
    <property type="match status" value="1"/>
</dbReference>
<dbReference type="CDD" id="cd02877">
    <property type="entry name" value="GH18_hevamine_XipI_class_III"/>
    <property type="match status" value="1"/>
</dbReference>
<dbReference type="AlphaFoldDB" id="A0A5M3MN23"/>
<dbReference type="InterPro" id="IPR017853">
    <property type="entry name" value="GH"/>
</dbReference>
<dbReference type="InterPro" id="IPR001223">
    <property type="entry name" value="Glyco_hydro18_cat"/>
</dbReference>
<name>A0A5M3MN23_CONPW</name>
<evidence type="ECO:0000256" key="9">
    <source>
        <dbReference type="RuleBase" id="RU000489"/>
    </source>
</evidence>
<comment type="catalytic activity">
    <reaction evidence="1">
        <text>Random endo-hydrolysis of N-acetyl-beta-D-glucosaminide (1-&gt;4)-beta-linkages in chitin and chitodextrins.</text>
        <dbReference type="EC" id="3.2.1.14"/>
    </reaction>
</comment>
<keyword evidence="5" id="KW-0146">Chitin degradation</keyword>
<dbReference type="InterPro" id="IPR001579">
    <property type="entry name" value="Glyco_hydro_18_chit_AS"/>
</dbReference>
<keyword evidence="8" id="KW-0624">Polysaccharide degradation</keyword>
<evidence type="ECO:0000256" key="11">
    <source>
        <dbReference type="SAM" id="MobiDB-lite"/>
    </source>
</evidence>
<feature type="domain" description="GH18" evidence="12">
    <location>
        <begin position="16"/>
        <end position="303"/>
    </location>
</feature>
<comment type="caution">
    <text evidence="13">The sequence shown here is derived from an EMBL/GenBank/DDBJ whole genome shotgun (WGS) entry which is preliminary data.</text>
</comment>
<accession>A0A5M3MN23</accession>
<dbReference type="GO" id="GO:0000272">
    <property type="term" value="P:polysaccharide catabolic process"/>
    <property type="evidence" value="ECO:0007669"/>
    <property type="project" value="UniProtKB-KW"/>
</dbReference>
<evidence type="ECO:0000256" key="10">
    <source>
        <dbReference type="RuleBase" id="RU004453"/>
    </source>
</evidence>
<dbReference type="KEGG" id="cput:CONPUDRAFT_154222"/>
<evidence type="ECO:0000256" key="1">
    <source>
        <dbReference type="ARBA" id="ARBA00000822"/>
    </source>
</evidence>
<evidence type="ECO:0000256" key="5">
    <source>
        <dbReference type="ARBA" id="ARBA00023024"/>
    </source>
</evidence>
<evidence type="ECO:0000256" key="8">
    <source>
        <dbReference type="ARBA" id="ARBA00023326"/>
    </source>
</evidence>
<evidence type="ECO:0000256" key="6">
    <source>
        <dbReference type="ARBA" id="ARBA00023277"/>
    </source>
</evidence>
<keyword evidence="4 9" id="KW-0378">Hydrolase</keyword>
<reference evidence="14" key="1">
    <citation type="journal article" date="2012" name="Science">
        <title>The Paleozoic origin of enzymatic lignin decomposition reconstructed from 31 fungal genomes.</title>
        <authorList>
            <person name="Floudas D."/>
            <person name="Binder M."/>
            <person name="Riley R."/>
            <person name="Barry K."/>
            <person name="Blanchette R.A."/>
            <person name="Henrissat B."/>
            <person name="Martinez A.T."/>
            <person name="Otillar R."/>
            <person name="Spatafora J.W."/>
            <person name="Yadav J.S."/>
            <person name="Aerts A."/>
            <person name="Benoit I."/>
            <person name="Boyd A."/>
            <person name="Carlson A."/>
            <person name="Copeland A."/>
            <person name="Coutinho P.M."/>
            <person name="de Vries R.P."/>
            <person name="Ferreira P."/>
            <person name="Findley K."/>
            <person name="Foster B."/>
            <person name="Gaskell J."/>
            <person name="Glotzer D."/>
            <person name="Gorecki P."/>
            <person name="Heitman J."/>
            <person name="Hesse C."/>
            <person name="Hori C."/>
            <person name="Igarashi K."/>
            <person name="Jurgens J.A."/>
            <person name="Kallen N."/>
            <person name="Kersten P."/>
            <person name="Kohler A."/>
            <person name="Kuees U."/>
            <person name="Kumar T.K.A."/>
            <person name="Kuo A."/>
            <person name="LaButti K."/>
            <person name="Larrondo L.F."/>
            <person name="Lindquist E."/>
            <person name="Ling A."/>
            <person name="Lombard V."/>
            <person name="Lucas S."/>
            <person name="Lundell T."/>
            <person name="Martin R."/>
            <person name="McLaughlin D.J."/>
            <person name="Morgenstern I."/>
            <person name="Morin E."/>
            <person name="Murat C."/>
            <person name="Nagy L.G."/>
            <person name="Nolan M."/>
            <person name="Ohm R.A."/>
            <person name="Patyshakuliyeva A."/>
            <person name="Rokas A."/>
            <person name="Ruiz-Duenas F.J."/>
            <person name="Sabat G."/>
            <person name="Salamov A."/>
            <person name="Samejima M."/>
            <person name="Schmutz J."/>
            <person name="Slot J.C."/>
            <person name="St John F."/>
            <person name="Stenlid J."/>
            <person name="Sun H."/>
            <person name="Sun S."/>
            <person name="Syed K."/>
            <person name="Tsang A."/>
            <person name="Wiebenga A."/>
            <person name="Young D."/>
            <person name="Pisabarro A."/>
            <person name="Eastwood D.C."/>
            <person name="Martin F."/>
            <person name="Cullen D."/>
            <person name="Grigoriev I.V."/>
            <person name="Hibbett D.S."/>
        </authorList>
    </citation>
    <scope>NUCLEOTIDE SEQUENCE [LARGE SCALE GENOMIC DNA]</scope>
    <source>
        <strain evidence="14">RWD-64-598 SS2</strain>
    </source>
</reference>
<keyword evidence="3" id="KW-0147">Chitin-binding</keyword>
<evidence type="ECO:0000256" key="3">
    <source>
        <dbReference type="ARBA" id="ARBA00022669"/>
    </source>
</evidence>
<dbReference type="GeneID" id="19203238"/>
<dbReference type="OMA" id="YWGQDSA"/>
<dbReference type="PANTHER" id="PTHR45708:SF49">
    <property type="entry name" value="ENDOCHITINASE"/>
    <property type="match status" value="1"/>
</dbReference>
<evidence type="ECO:0000259" key="12">
    <source>
        <dbReference type="PROSITE" id="PS51910"/>
    </source>
</evidence>
<organism evidence="13 14">
    <name type="scientific">Coniophora puteana (strain RWD-64-598)</name>
    <name type="common">Brown rot fungus</name>
    <dbReference type="NCBI Taxonomy" id="741705"/>
    <lineage>
        <taxon>Eukaryota</taxon>
        <taxon>Fungi</taxon>
        <taxon>Dikarya</taxon>
        <taxon>Basidiomycota</taxon>
        <taxon>Agaricomycotina</taxon>
        <taxon>Agaricomycetes</taxon>
        <taxon>Agaricomycetidae</taxon>
        <taxon>Boletales</taxon>
        <taxon>Coniophorineae</taxon>
        <taxon>Coniophoraceae</taxon>
        <taxon>Coniophora</taxon>
    </lineage>
</organism>
<dbReference type="GO" id="GO:0008061">
    <property type="term" value="F:chitin binding"/>
    <property type="evidence" value="ECO:0007669"/>
    <property type="project" value="UniProtKB-KW"/>
</dbReference>
<dbReference type="OrthoDB" id="6020543at2759"/>
<proteinExistence type="inferred from homology"/>
<dbReference type="GO" id="GO:0008843">
    <property type="term" value="F:endochitinase activity"/>
    <property type="evidence" value="ECO:0007669"/>
    <property type="project" value="UniProtKB-EC"/>
</dbReference>
<dbReference type="EMBL" id="JH711579">
    <property type="protein sequence ID" value="EIW80174.1"/>
    <property type="molecule type" value="Genomic_DNA"/>
</dbReference>
<dbReference type="PROSITE" id="PS51910">
    <property type="entry name" value="GH18_2"/>
    <property type="match status" value="1"/>
</dbReference>
<dbReference type="SUPFAM" id="SSF51445">
    <property type="entry name" value="(Trans)glycosidases"/>
    <property type="match status" value="1"/>
</dbReference>
<comment type="similarity">
    <text evidence="10">Belongs to the glycosyl hydrolase 18 family.</text>
</comment>
<protein>
    <recommendedName>
        <fullName evidence="2">chitinase</fullName>
        <ecNumber evidence="2">3.2.1.14</ecNumber>
    </recommendedName>
</protein>
<dbReference type="GO" id="GO:0005576">
    <property type="term" value="C:extracellular region"/>
    <property type="evidence" value="ECO:0007669"/>
    <property type="project" value="TreeGrafter"/>
</dbReference>
<gene>
    <name evidence="13" type="ORF">CONPUDRAFT_154222</name>
</gene>
<dbReference type="InterPro" id="IPR045321">
    <property type="entry name" value="Cts1-like"/>
</dbReference>
<dbReference type="PROSITE" id="PS01095">
    <property type="entry name" value="GH18_1"/>
    <property type="match status" value="1"/>
</dbReference>
<keyword evidence="7 9" id="KW-0326">Glycosidase</keyword>
<dbReference type="Proteomes" id="UP000053558">
    <property type="component" value="Unassembled WGS sequence"/>
</dbReference>
<sequence length="365" mass="39999">MLIDSAYSVFDAWSNTNLAVYWGQDSSNHQKDLRYYCEDDTIDIIPLAFLYVFFGDGGYPVIDFANTCNQQTNATFTNTTLADCSFMASDIQYCQSRGKIVTLSLGGGTGVVSFTSDDQAKSFADQVWKMFLAYEWQSGGVHRPFGWAALDGVDLDIESGTPAHYAAFVNQIRTHELKGTRRYFVSAAPQCPYPDENIGSALDEAPFDAVFVQFYNNYCALSSPNSYNFNVWDDWARNTSYNPSIKVYIGAPASNDAGWGYVNTSALEAYVHDAQEKYSSFGGVMLWDASEAHDNDRYDLSAKKALQDGPHAHSGDDLDPPGSLASIVSLPMPTPENARSTLSPSASIPLPSSPPGRFAFEGTVV</sequence>
<dbReference type="Gene3D" id="3.20.20.80">
    <property type="entry name" value="Glycosidases"/>
    <property type="match status" value="1"/>
</dbReference>
<evidence type="ECO:0000313" key="14">
    <source>
        <dbReference type="Proteomes" id="UP000053558"/>
    </source>
</evidence>
<evidence type="ECO:0000256" key="4">
    <source>
        <dbReference type="ARBA" id="ARBA00022801"/>
    </source>
</evidence>
<dbReference type="EC" id="3.2.1.14" evidence="2"/>
<dbReference type="PANTHER" id="PTHR45708">
    <property type="entry name" value="ENDOCHITINASE"/>
    <property type="match status" value="1"/>
</dbReference>
<evidence type="ECO:0000313" key="13">
    <source>
        <dbReference type="EMBL" id="EIW80174.1"/>
    </source>
</evidence>
<keyword evidence="6" id="KW-0119">Carbohydrate metabolism</keyword>
<dbReference type="GO" id="GO:0006032">
    <property type="term" value="P:chitin catabolic process"/>
    <property type="evidence" value="ECO:0007669"/>
    <property type="project" value="UniProtKB-KW"/>
</dbReference>